<feature type="compositionally biased region" description="Basic residues" evidence="1">
    <location>
        <begin position="105"/>
        <end position="122"/>
    </location>
</feature>
<feature type="region of interest" description="Disordered" evidence="1">
    <location>
        <begin position="167"/>
        <end position="225"/>
    </location>
</feature>
<reference evidence="2 3" key="1">
    <citation type="journal article" date="2021" name="Sci. Rep.">
        <title>Chromosome anchoring in Senegalese sole (Solea senegalensis) reveals sex-associated markers and genome rearrangements in flatfish.</title>
        <authorList>
            <person name="Guerrero-Cozar I."/>
            <person name="Gomez-Garrido J."/>
            <person name="Berbel C."/>
            <person name="Martinez-Blanch J.F."/>
            <person name="Alioto T."/>
            <person name="Claros M.G."/>
            <person name="Gagnaire P.A."/>
            <person name="Manchado M."/>
        </authorList>
    </citation>
    <scope>NUCLEOTIDE SEQUENCE [LARGE SCALE GENOMIC DNA]</scope>
    <source>
        <strain evidence="2">Sse05_10M</strain>
    </source>
</reference>
<dbReference type="AlphaFoldDB" id="A0AAV6QWA9"/>
<evidence type="ECO:0000313" key="2">
    <source>
        <dbReference type="EMBL" id="KAG7497624.1"/>
    </source>
</evidence>
<feature type="region of interest" description="Disordered" evidence="1">
    <location>
        <begin position="1"/>
        <end position="152"/>
    </location>
</feature>
<name>A0AAV6QWA9_SOLSE</name>
<feature type="region of interest" description="Disordered" evidence="1">
    <location>
        <begin position="258"/>
        <end position="283"/>
    </location>
</feature>
<evidence type="ECO:0000256" key="1">
    <source>
        <dbReference type="SAM" id="MobiDB-lite"/>
    </source>
</evidence>
<dbReference type="EMBL" id="JAGKHQ010000015">
    <property type="protein sequence ID" value="KAG7497624.1"/>
    <property type="molecule type" value="Genomic_DNA"/>
</dbReference>
<feature type="compositionally biased region" description="Basic and acidic residues" evidence="1">
    <location>
        <begin position="167"/>
        <end position="215"/>
    </location>
</feature>
<gene>
    <name evidence="2" type="ORF">JOB18_040967</name>
</gene>
<keyword evidence="3" id="KW-1185">Reference proteome</keyword>
<feature type="compositionally biased region" description="Acidic residues" evidence="1">
    <location>
        <begin position="82"/>
        <end position="99"/>
    </location>
</feature>
<sequence>MAIGKNSRKSSSRSSIRAPKFLDKSSGFYGRLDEPETTTGAEEVKGNHVEDRGNGIEDGNTERRVSTTAPGVVHSSGANEKDEAEAFDFNEGVIEDDGETLLSRKPNRLSSKWKRSSRRKQKDWKFEEDSAQDERPGLGMESPAEPQPLEATAVITEVEVEKLKRMEEENEKVGRGKEPALVHFQVREDKDDQVLIRDKKRDREEEGEEERRMEREQEEGMTMLKRTTMRNYRKTLDRALRRGWEAFITNLYSVTLTPVTPSSPPSPSLKKKQQHNLVLAEFR</sequence>
<accession>A0AAV6QWA9</accession>
<dbReference type="Proteomes" id="UP000693946">
    <property type="component" value="Linkage Group LG3"/>
</dbReference>
<organism evidence="2 3">
    <name type="scientific">Solea senegalensis</name>
    <name type="common">Senegalese sole</name>
    <dbReference type="NCBI Taxonomy" id="28829"/>
    <lineage>
        <taxon>Eukaryota</taxon>
        <taxon>Metazoa</taxon>
        <taxon>Chordata</taxon>
        <taxon>Craniata</taxon>
        <taxon>Vertebrata</taxon>
        <taxon>Euteleostomi</taxon>
        <taxon>Actinopterygii</taxon>
        <taxon>Neopterygii</taxon>
        <taxon>Teleostei</taxon>
        <taxon>Neoteleostei</taxon>
        <taxon>Acanthomorphata</taxon>
        <taxon>Carangaria</taxon>
        <taxon>Pleuronectiformes</taxon>
        <taxon>Pleuronectoidei</taxon>
        <taxon>Soleidae</taxon>
        <taxon>Solea</taxon>
    </lineage>
</organism>
<proteinExistence type="predicted"/>
<protein>
    <submittedName>
        <fullName evidence="2">Uncharacterized protein</fullName>
    </submittedName>
</protein>
<feature type="compositionally biased region" description="Basic residues" evidence="1">
    <location>
        <begin position="1"/>
        <end position="11"/>
    </location>
</feature>
<comment type="caution">
    <text evidence="2">The sequence shown here is derived from an EMBL/GenBank/DDBJ whole genome shotgun (WGS) entry which is preliminary data.</text>
</comment>
<feature type="compositionally biased region" description="Basic and acidic residues" evidence="1">
    <location>
        <begin position="123"/>
        <end position="136"/>
    </location>
</feature>
<evidence type="ECO:0000313" key="3">
    <source>
        <dbReference type="Proteomes" id="UP000693946"/>
    </source>
</evidence>
<feature type="compositionally biased region" description="Basic and acidic residues" evidence="1">
    <location>
        <begin position="42"/>
        <end position="65"/>
    </location>
</feature>